<feature type="compositionally biased region" description="Basic residues" evidence="1">
    <location>
        <begin position="67"/>
        <end position="76"/>
    </location>
</feature>
<proteinExistence type="predicted"/>
<organism evidence="2 3">
    <name type="scientific">Carpinus fangiana</name>
    <dbReference type="NCBI Taxonomy" id="176857"/>
    <lineage>
        <taxon>Eukaryota</taxon>
        <taxon>Viridiplantae</taxon>
        <taxon>Streptophyta</taxon>
        <taxon>Embryophyta</taxon>
        <taxon>Tracheophyta</taxon>
        <taxon>Spermatophyta</taxon>
        <taxon>Magnoliopsida</taxon>
        <taxon>eudicotyledons</taxon>
        <taxon>Gunneridae</taxon>
        <taxon>Pentapetalae</taxon>
        <taxon>rosids</taxon>
        <taxon>fabids</taxon>
        <taxon>Fagales</taxon>
        <taxon>Betulaceae</taxon>
        <taxon>Carpinus</taxon>
    </lineage>
</organism>
<feature type="region of interest" description="Disordered" evidence="1">
    <location>
        <begin position="50"/>
        <end position="82"/>
    </location>
</feature>
<dbReference type="Proteomes" id="UP000327013">
    <property type="component" value="Chromosome 5"/>
</dbReference>
<name>A0A5N6R7V3_9ROSI</name>
<dbReference type="InterPro" id="IPR053115">
    <property type="entry name" value="CDK_inhibitor"/>
</dbReference>
<dbReference type="PANTHER" id="PTHR35162:SF2">
    <property type="entry name" value="OS08G0516600 PROTEIN"/>
    <property type="match status" value="1"/>
</dbReference>
<sequence>MGLEILEEFRPVTPIRTISITRSSSHATELSEPEETKEVALDDVECHTPKSSVHTLKSPLVCPPAPKKPRPARRKLSPPPQRIFQVPHDLASVVFMSLTKPSKKIRAS</sequence>
<dbReference type="PANTHER" id="PTHR35162">
    <property type="entry name" value="OS08G0516600 PROTEIN"/>
    <property type="match status" value="1"/>
</dbReference>
<keyword evidence="3" id="KW-1185">Reference proteome</keyword>
<accession>A0A5N6R7V3</accession>
<protein>
    <submittedName>
        <fullName evidence="2">Uncharacterized protein</fullName>
    </submittedName>
</protein>
<dbReference type="EMBL" id="CM017325">
    <property type="protein sequence ID" value="KAE8056731.1"/>
    <property type="molecule type" value="Genomic_DNA"/>
</dbReference>
<evidence type="ECO:0000256" key="1">
    <source>
        <dbReference type="SAM" id="MobiDB-lite"/>
    </source>
</evidence>
<dbReference type="AlphaFoldDB" id="A0A5N6R7V3"/>
<gene>
    <name evidence="2" type="ORF">FH972_013476</name>
</gene>
<evidence type="ECO:0000313" key="3">
    <source>
        <dbReference type="Proteomes" id="UP000327013"/>
    </source>
</evidence>
<reference evidence="2 3" key="1">
    <citation type="submission" date="2019-06" db="EMBL/GenBank/DDBJ databases">
        <title>A chromosomal-level reference genome of Carpinus fangiana (Coryloideae, Betulaceae).</title>
        <authorList>
            <person name="Yang X."/>
            <person name="Wang Z."/>
            <person name="Zhang L."/>
            <person name="Hao G."/>
            <person name="Liu J."/>
            <person name="Yang Y."/>
        </authorList>
    </citation>
    <scope>NUCLEOTIDE SEQUENCE [LARGE SCALE GENOMIC DNA]</scope>
    <source>
        <strain evidence="2">Cfa_2016G</strain>
        <tissue evidence="2">Leaf</tissue>
    </source>
</reference>
<dbReference type="OrthoDB" id="848456at2759"/>
<evidence type="ECO:0000313" key="2">
    <source>
        <dbReference type="EMBL" id="KAE8056731.1"/>
    </source>
</evidence>